<keyword evidence="4 6" id="KW-0472">Membrane</keyword>
<dbReference type="Gene3D" id="1.25.40.20">
    <property type="entry name" value="Ankyrin repeat-containing domain"/>
    <property type="match status" value="1"/>
</dbReference>
<feature type="compositionally biased region" description="Polar residues" evidence="5">
    <location>
        <begin position="846"/>
        <end position="855"/>
    </location>
</feature>
<keyword evidence="3 6" id="KW-1133">Transmembrane helix</keyword>
<feature type="region of interest" description="Disordered" evidence="5">
    <location>
        <begin position="846"/>
        <end position="875"/>
    </location>
</feature>
<dbReference type="RefSeq" id="XP_040780553.1">
    <property type="nucleotide sequence ID" value="XM_040922421.1"/>
</dbReference>
<dbReference type="Pfam" id="PF01544">
    <property type="entry name" value="CorA"/>
    <property type="match status" value="1"/>
</dbReference>
<dbReference type="EMBL" id="MU032344">
    <property type="protein sequence ID" value="KAF3769592.1"/>
    <property type="molecule type" value="Genomic_DNA"/>
</dbReference>
<feature type="transmembrane region" description="Helical" evidence="6">
    <location>
        <begin position="796"/>
        <end position="818"/>
    </location>
</feature>
<dbReference type="Gene3D" id="1.20.58.340">
    <property type="entry name" value="Magnesium transport protein CorA, transmembrane region"/>
    <property type="match status" value="1"/>
</dbReference>
<feature type="compositionally biased region" description="Polar residues" evidence="5">
    <location>
        <begin position="327"/>
        <end position="337"/>
    </location>
</feature>
<dbReference type="AlphaFoldDB" id="A0A9P5CTE8"/>
<keyword evidence="8" id="KW-1185">Reference proteome</keyword>
<evidence type="ECO:0000256" key="2">
    <source>
        <dbReference type="ARBA" id="ARBA00022692"/>
    </source>
</evidence>
<dbReference type="SMART" id="SM00248">
    <property type="entry name" value="ANK"/>
    <property type="match status" value="2"/>
</dbReference>
<feature type="transmembrane region" description="Helical" evidence="6">
    <location>
        <begin position="760"/>
        <end position="784"/>
    </location>
</feature>
<dbReference type="PANTHER" id="PTHR47685">
    <property type="entry name" value="MAGNESIUM TRANSPORT PROTEIN CORA"/>
    <property type="match status" value="1"/>
</dbReference>
<dbReference type="SUPFAM" id="SSF48403">
    <property type="entry name" value="Ankyrin repeat"/>
    <property type="match status" value="1"/>
</dbReference>
<dbReference type="GO" id="GO:0016020">
    <property type="term" value="C:membrane"/>
    <property type="evidence" value="ECO:0007669"/>
    <property type="project" value="UniProtKB-SubCell"/>
</dbReference>
<dbReference type="InterPro" id="IPR050829">
    <property type="entry name" value="CorA_MIT"/>
</dbReference>
<dbReference type="SUPFAM" id="SSF144083">
    <property type="entry name" value="Magnesium transport protein CorA, transmembrane region"/>
    <property type="match status" value="1"/>
</dbReference>
<evidence type="ECO:0000256" key="1">
    <source>
        <dbReference type="ARBA" id="ARBA00004141"/>
    </source>
</evidence>
<evidence type="ECO:0000313" key="7">
    <source>
        <dbReference type="EMBL" id="KAF3769592.1"/>
    </source>
</evidence>
<proteinExistence type="predicted"/>
<dbReference type="InterPro" id="IPR045863">
    <property type="entry name" value="CorA_TM1_TM2"/>
</dbReference>
<dbReference type="Pfam" id="PF12796">
    <property type="entry name" value="Ank_2"/>
    <property type="match status" value="1"/>
</dbReference>
<comment type="caution">
    <text evidence="7">The sequence shown here is derived from an EMBL/GenBank/DDBJ whole genome shotgun (WGS) entry which is preliminary data.</text>
</comment>
<dbReference type="InterPro" id="IPR036770">
    <property type="entry name" value="Ankyrin_rpt-contain_sf"/>
</dbReference>
<sequence length="1044" mass="118443">MTTTASLSSSNAPEHVQKHVKLISATLSGNESRVREVLSQEKWASPADHDTLKQALGYLDILRQLLEAGADVHPRKDKDVAPLFKAAEAGHLAIVKELLDHKADPNWRLPKTGQTALCVSALRGHTTIVKILLDARAHPDGGRNKDGKAGAEDGRTPLLLLASEKASKLSEPAREASKRFEATIVDFGEFQEEKFLKDTVKEKKPQLVFKHTVYDLLYGWDEKTGKATVPVLTKNIKWQPHFRWIHLPANNIAWIDTLLAKSFIEGGHRDVEGFKALGKCFDQEHRGPLAHANFMRHYCERIPSRRADREESLLGSVAEQPREENGGPSQNTGAESVSTEHSENSTAKPDTKKKSKSEKIAERHPQRQKRNKGNPGNPPGSKDAKLASSSRQSSWASSEAFRQLVNNGKMVLFMPFLHYETHNRRLNMTATIARAQKGEPPPDNASRDELLIHAYMEQYLHPRRTLDQFFYHGIDTTQRDSDQVVWRYCQKHREPEEPKLFMVDQLWMWILGGDTVITCFPQRWDQPKQDPLNVVDGIIEETNAKTRGQIQSVYDLAMVITNRCAGMFDRHRIDEQQFQFLDMFESSIGNVTNEESKLFNKFNRASEKSTQWLKKRHRHDSDGQDEDEFADDLLNIHSETKFLAEIKDIQDELNIIAVVLHVQVSVLKKLQLNIEQELRVEGSSRRTTDLILRDIKHRFQEQMRLIEERYDDVERMNDQARGISASLTNLLDLKQKHSNALEARFAREQAIIAAKQGQTIMVFTIVTIIFLPMSFIAAFFAINLEDWGDRLTIGYVSKYMFGIGLAVSFIFVAAAFLVHDISNAWKSIVRGTKSYLNYTRDKSKSVRSQVGQSEGVSHPWPSTDHEKPTTAGGASTAYRSMADDMEWKRRGLDGPDMYMRMSLEREQRDHPRLGLSPLRFLYPKAPSFMILLHGMGDAQPTREKSLLLQQIEGAHDQGLTPVLMEAREKEVMDEIGKLIDQKLYLALARVIPNEPNAAAIVDDPEIQEQSRNLKAAVAAVIDRHEAIISTIARSKKERDGDKPV</sequence>
<dbReference type="InterPro" id="IPR002523">
    <property type="entry name" value="MgTranspt_CorA/ZnTranspt_ZntB"/>
</dbReference>
<protein>
    <recommendedName>
        <fullName evidence="9">Ankyrin repeat protein</fullName>
    </recommendedName>
</protein>
<gene>
    <name evidence="7" type="ORF">M406DRAFT_348789</name>
</gene>
<evidence type="ECO:0000256" key="6">
    <source>
        <dbReference type="SAM" id="Phobius"/>
    </source>
</evidence>
<evidence type="ECO:0000313" key="8">
    <source>
        <dbReference type="Proteomes" id="UP000803844"/>
    </source>
</evidence>
<feature type="region of interest" description="Disordered" evidence="5">
    <location>
        <begin position="310"/>
        <end position="393"/>
    </location>
</feature>
<evidence type="ECO:0000256" key="5">
    <source>
        <dbReference type="SAM" id="MobiDB-lite"/>
    </source>
</evidence>
<name>A0A9P5CTE8_CRYP1</name>
<dbReference type="GO" id="GO:0046873">
    <property type="term" value="F:metal ion transmembrane transporter activity"/>
    <property type="evidence" value="ECO:0007669"/>
    <property type="project" value="InterPro"/>
</dbReference>
<evidence type="ECO:0008006" key="9">
    <source>
        <dbReference type="Google" id="ProtNLM"/>
    </source>
</evidence>
<comment type="subcellular location">
    <subcellularLocation>
        <location evidence="1">Membrane</location>
        <topology evidence="1">Multi-pass membrane protein</topology>
    </subcellularLocation>
</comment>
<dbReference type="Proteomes" id="UP000803844">
    <property type="component" value="Unassembled WGS sequence"/>
</dbReference>
<dbReference type="InterPro" id="IPR002110">
    <property type="entry name" value="Ankyrin_rpt"/>
</dbReference>
<keyword evidence="2 6" id="KW-0812">Transmembrane</keyword>
<accession>A0A9P5CTE8</accession>
<organism evidence="7 8">
    <name type="scientific">Cryphonectria parasitica (strain ATCC 38755 / EP155)</name>
    <dbReference type="NCBI Taxonomy" id="660469"/>
    <lineage>
        <taxon>Eukaryota</taxon>
        <taxon>Fungi</taxon>
        <taxon>Dikarya</taxon>
        <taxon>Ascomycota</taxon>
        <taxon>Pezizomycotina</taxon>
        <taxon>Sordariomycetes</taxon>
        <taxon>Sordariomycetidae</taxon>
        <taxon>Diaporthales</taxon>
        <taxon>Cryphonectriaceae</taxon>
        <taxon>Cryphonectria-Endothia species complex</taxon>
        <taxon>Cryphonectria</taxon>
    </lineage>
</organism>
<dbReference type="PANTHER" id="PTHR47685:SF1">
    <property type="entry name" value="MAGNESIUM TRANSPORT PROTEIN CORA"/>
    <property type="match status" value="1"/>
</dbReference>
<evidence type="ECO:0000256" key="3">
    <source>
        <dbReference type="ARBA" id="ARBA00022989"/>
    </source>
</evidence>
<dbReference type="GeneID" id="63839550"/>
<dbReference type="OrthoDB" id="341259at2759"/>
<evidence type="ECO:0000256" key="4">
    <source>
        <dbReference type="ARBA" id="ARBA00023136"/>
    </source>
</evidence>
<reference evidence="7" key="1">
    <citation type="journal article" date="2020" name="Phytopathology">
        <title>Genome sequence of the chestnut blight fungus Cryphonectria parasitica EP155: A fundamental resource for an archetypical invasive plant pathogen.</title>
        <authorList>
            <person name="Crouch J.A."/>
            <person name="Dawe A."/>
            <person name="Aerts A."/>
            <person name="Barry K."/>
            <person name="Churchill A.C.L."/>
            <person name="Grimwood J."/>
            <person name="Hillman B."/>
            <person name="Milgroom M.G."/>
            <person name="Pangilinan J."/>
            <person name="Smith M."/>
            <person name="Salamov A."/>
            <person name="Schmutz J."/>
            <person name="Yadav J."/>
            <person name="Grigoriev I.V."/>
            <person name="Nuss D."/>
        </authorList>
    </citation>
    <scope>NUCLEOTIDE SEQUENCE</scope>
    <source>
        <strain evidence="7">EP155</strain>
    </source>
</reference>
<feature type="compositionally biased region" description="Basic and acidic residues" evidence="5">
    <location>
        <begin position="338"/>
        <end position="365"/>
    </location>
</feature>